<dbReference type="Proteomes" id="UP001227268">
    <property type="component" value="Unassembled WGS sequence"/>
</dbReference>
<comment type="caution">
    <text evidence="1">The sequence shown here is derived from an EMBL/GenBank/DDBJ whole genome shotgun (WGS) entry which is preliminary data.</text>
</comment>
<organism evidence="1 2">
    <name type="scientific">Naganishia friedmannii</name>
    <dbReference type="NCBI Taxonomy" id="89922"/>
    <lineage>
        <taxon>Eukaryota</taxon>
        <taxon>Fungi</taxon>
        <taxon>Dikarya</taxon>
        <taxon>Basidiomycota</taxon>
        <taxon>Agaricomycotina</taxon>
        <taxon>Tremellomycetes</taxon>
        <taxon>Filobasidiales</taxon>
        <taxon>Filobasidiaceae</taxon>
        <taxon>Naganishia</taxon>
    </lineage>
</organism>
<reference evidence="1" key="1">
    <citation type="submission" date="2023-04" db="EMBL/GenBank/DDBJ databases">
        <title>Draft Genome sequencing of Naganishia species isolated from polar environments using Oxford Nanopore Technology.</title>
        <authorList>
            <person name="Leo P."/>
            <person name="Venkateswaran K."/>
        </authorList>
    </citation>
    <scope>NUCLEOTIDE SEQUENCE</scope>
    <source>
        <strain evidence="1">MNA-CCFEE 5423</strain>
    </source>
</reference>
<evidence type="ECO:0000313" key="2">
    <source>
        <dbReference type="Proteomes" id="UP001227268"/>
    </source>
</evidence>
<proteinExistence type="predicted"/>
<name>A0ACC2V843_9TREE</name>
<accession>A0ACC2V843</accession>
<evidence type="ECO:0000313" key="1">
    <source>
        <dbReference type="EMBL" id="KAJ9094742.1"/>
    </source>
</evidence>
<protein>
    <submittedName>
        <fullName evidence="1">Uncharacterized protein</fullName>
    </submittedName>
</protein>
<dbReference type="EMBL" id="JASBWT010000024">
    <property type="protein sequence ID" value="KAJ9094742.1"/>
    <property type="molecule type" value="Genomic_DNA"/>
</dbReference>
<sequence>MSTLSTQRSRKYPHDQTLPKQDGIRLPYDVISLVADVLAEEDGLLETLAALNVTSRAVHLATLPILYRRLEIREDDNFRYVVGFELPKGWAYTKYLIVWDAPLAALKMLDRCVRIHNRQPLGRIDITTIFPRLVCMCVSGIQHKTIPREITNRLEVFRPMSLDVIHHLYDAEGDIQDTNDPCYHKYQCVYTFLPDLDEILIRKGARLLASNVKECSHAIDSWTRGRYGEPPGALRIRIEDERLDPGMETTMRIVLDLLTYSTRPARRPRLLEKSRKRGLVLTCYPPIFEAFNRSYGDNEPMLFVLHVILLGEEGSISSSDIFRYLSALAAIYARHWTHVDPEEWSWPFVWVHADIELPERYTAVEGAQRGALAGHLEVGQMSERHLAPVDGRNMTNGFHSHVLEGWTYGPGELLEDGDFVGPIGNYACVEASSVAVSDLVEFQEHDDDTDDDFAEDDEKYDDIFGF</sequence>
<keyword evidence="2" id="KW-1185">Reference proteome</keyword>
<gene>
    <name evidence="1" type="ORF">QFC21_005900</name>
</gene>